<evidence type="ECO:0000256" key="1">
    <source>
        <dbReference type="SAM" id="MobiDB-lite"/>
    </source>
</evidence>
<dbReference type="EMBL" id="JANPWB010000003">
    <property type="protein sequence ID" value="KAJ1199471.1"/>
    <property type="molecule type" value="Genomic_DNA"/>
</dbReference>
<comment type="caution">
    <text evidence="2">The sequence shown here is derived from an EMBL/GenBank/DDBJ whole genome shotgun (WGS) entry which is preliminary data.</text>
</comment>
<protein>
    <submittedName>
        <fullName evidence="2">Uncharacterized protein</fullName>
    </submittedName>
</protein>
<feature type="compositionally biased region" description="Basic and acidic residues" evidence="1">
    <location>
        <begin position="95"/>
        <end position="109"/>
    </location>
</feature>
<feature type="region of interest" description="Disordered" evidence="1">
    <location>
        <begin position="86"/>
        <end position="109"/>
    </location>
</feature>
<evidence type="ECO:0000313" key="3">
    <source>
        <dbReference type="Proteomes" id="UP001066276"/>
    </source>
</evidence>
<accession>A0AAV7VF34</accession>
<name>A0AAV7VF34_PLEWA</name>
<dbReference type="Proteomes" id="UP001066276">
    <property type="component" value="Chromosome 2_1"/>
</dbReference>
<sequence>MWRQLLPQLRCPEHHPILYGCVAIPRLLASPGVKKSTPCLARLSHLECLIRGYLFSLFARVFRWQTDERSKAGSRARLTSRKVASSGEVFSSSYPDRRMDQKIKEKTKG</sequence>
<keyword evidence="3" id="KW-1185">Reference proteome</keyword>
<evidence type="ECO:0000313" key="2">
    <source>
        <dbReference type="EMBL" id="KAJ1199471.1"/>
    </source>
</evidence>
<proteinExistence type="predicted"/>
<dbReference type="AlphaFoldDB" id="A0AAV7VF34"/>
<gene>
    <name evidence="2" type="ORF">NDU88_003305</name>
</gene>
<reference evidence="2" key="1">
    <citation type="journal article" date="2022" name="bioRxiv">
        <title>Sequencing and chromosome-scale assembly of the giantPleurodeles waltlgenome.</title>
        <authorList>
            <person name="Brown T."/>
            <person name="Elewa A."/>
            <person name="Iarovenko S."/>
            <person name="Subramanian E."/>
            <person name="Araus A.J."/>
            <person name="Petzold A."/>
            <person name="Susuki M."/>
            <person name="Suzuki K.-i.T."/>
            <person name="Hayashi T."/>
            <person name="Toyoda A."/>
            <person name="Oliveira C."/>
            <person name="Osipova E."/>
            <person name="Leigh N.D."/>
            <person name="Simon A."/>
            <person name="Yun M.H."/>
        </authorList>
    </citation>
    <scope>NUCLEOTIDE SEQUENCE</scope>
    <source>
        <strain evidence="2">20211129_DDA</strain>
        <tissue evidence="2">Liver</tissue>
    </source>
</reference>
<organism evidence="2 3">
    <name type="scientific">Pleurodeles waltl</name>
    <name type="common">Iberian ribbed newt</name>
    <dbReference type="NCBI Taxonomy" id="8319"/>
    <lineage>
        <taxon>Eukaryota</taxon>
        <taxon>Metazoa</taxon>
        <taxon>Chordata</taxon>
        <taxon>Craniata</taxon>
        <taxon>Vertebrata</taxon>
        <taxon>Euteleostomi</taxon>
        <taxon>Amphibia</taxon>
        <taxon>Batrachia</taxon>
        <taxon>Caudata</taxon>
        <taxon>Salamandroidea</taxon>
        <taxon>Salamandridae</taxon>
        <taxon>Pleurodelinae</taxon>
        <taxon>Pleurodeles</taxon>
    </lineage>
</organism>